<dbReference type="PROSITE" id="PS50011">
    <property type="entry name" value="PROTEIN_KINASE_DOM"/>
    <property type="match status" value="1"/>
</dbReference>
<evidence type="ECO:0000259" key="2">
    <source>
        <dbReference type="PROSITE" id="PS50011"/>
    </source>
</evidence>
<dbReference type="PANTHER" id="PTHR45890">
    <property type="entry name" value="AARF DOMAIN CONTAINING KINASE 2 (PREDICTED)"/>
    <property type="match status" value="1"/>
</dbReference>
<dbReference type="Gene3D" id="3.30.200.20">
    <property type="entry name" value="Phosphorylase Kinase, domain 1"/>
    <property type="match status" value="1"/>
</dbReference>
<feature type="domain" description="Protein kinase" evidence="2">
    <location>
        <begin position="227"/>
        <end position="565"/>
    </location>
</feature>
<keyword evidence="4" id="KW-1185">Reference proteome</keyword>
<dbReference type="InterPro" id="IPR011009">
    <property type="entry name" value="Kinase-like_dom_sf"/>
</dbReference>
<dbReference type="EMBL" id="BDSP01000163">
    <property type="protein sequence ID" value="GAX21344.1"/>
    <property type="molecule type" value="Genomic_DNA"/>
</dbReference>
<evidence type="ECO:0000313" key="4">
    <source>
        <dbReference type="Proteomes" id="UP000198406"/>
    </source>
</evidence>
<dbReference type="GO" id="GO:0005524">
    <property type="term" value="F:ATP binding"/>
    <property type="evidence" value="ECO:0007669"/>
    <property type="project" value="InterPro"/>
</dbReference>
<gene>
    <name evidence="3" type="ORF">FisN_6Lh090</name>
</gene>
<dbReference type="Proteomes" id="UP000198406">
    <property type="component" value="Unassembled WGS sequence"/>
</dbReference>
<keyword evidence="1" id="KW-1133">Transmembrane helix</keyword>
<protein>
    <recommendedName>
        <fullName evidence="2">Protein kinase domain-containing protein</fullName>
    </recommendedName>
</protein>
<dbReference type="GO" id="GO:0004672">
    <property type="term" value="F:protein kinase activity"/>
    <property type="evidence" value="ECO:0007669"/>
    <property type="project" value="InterPro"/>
</dbReference>
<dbReference type="InterPro" id="IPR004147">
    <property type="entry name" value="ABC1_dom"/>
</dbReference>
<dbReference type="Gene3D" id="1.10.510.10">
    <property type="entry name" value="Transferase(Phosphotransferase) domain 1"/>
    <property type="match status" value="1"/>
</dbReference>
<dbReference type="SUPFAM" id="SSF56112">
    <property type="entry name" value="Protein kinase-like (PK-like)"/>
    <property type="match status" value="1"/>
</dbReference>
<comment type="caution">
    <text evidence="3">The sequence shown here is derived from an EMBL/GenBank/DDBJ whole genome shotgun (WGS) entry which is preliminary data.</text>
</comment>
<dbReference type="Pfam" id="PF03109">
    <property type="entry name" value="ABC1"/>
    <property type="match status" value="1"/>
</dbReference>
<name>A0A1Z5K545_FISSO</name>
<dbReference type="InterPro" id="IPR052402">
    <property type="entry name" value="ADCK_kinase"/>
</dbReference>
<keyword evidence="1" id="KW-0812">Transmembrane</keyword>
<sequence length="565" mass="64066">MLPFSRSLMKVDRFLTQKRCTIYFRAVPKRHSSIHSILSVTGYSMGTAALPWISPTVCESTHKDASCFPEMQPAMIVMKEPHSRVRRIFDKIRRTFRVLLRLCSLMFSLAPVALLYPVFLIAQESPENLKHQDAQDLLLWAQEPKQPQSAWKMKIRRFYFETCLQCAERSGAVVIKLMQWAGSRPDLFGHDFCAVCSRLQDHTTPHSWKHTEQLMKMAYGDNWEERILLGEILGSGCIGQVYRGTILSKNGAEERHVAVKVLHPTVEETIDADLDLLRFAAYVRQVMEGPSWLDWGALVEEFARLLKKQLDLRVEGANLVQFAKNFEHIPEVEFPGLVPEFPVDKNVLVETLLDGIPVLEYARQNRDDRIHLNTLCRKAIQSVCKMIFVDNFLHGDLHPGNVFVAKDGSKFYLFDAGIATEYTDNDHEAIVSVLGAFIRRNGQRAGELLVDGNFNQGVVDAEGFIQKICDLTEKATSRDNYLMQNLGVYISYICKAAADHHVHVIPSFISAALAVKVQEGIALALDPSLSIISVATPIVVQSEARRKLDHAQKRLVRFFTKQWTS</sequence>
<dbReference type="InterPro" id="IPR000719">
    <property type="entry name" value="Prot_kinase_dom"/>
</dbReference>
<accession>A0A1Z5K545</accession>
<dbReference type="AlphaFoldDB" id="A0A1Z5K545"/>
<evidence type="ECO:0000313" key="3">
    <source>
        <dbReference type="EMBL" id="GAX21344.1"/>
    </source>
</evidence>
<evidence type="ECO:0000256" key="1">
    <source>
        <dbReference type="SAM" id="Phobius"/>
    </source>
</evidence>
<dbReference type="PANTHER" id="PTHR45890:SF1">
    <property type="entry name" value="AARF DOMAIN CONTAINING KINASE 2"/>
    <property type="match status" value="1"/>
</dbReference>
<feature type="transmembrane region" description="Helical" evidence="1">
    <location>
        <begin position="98"/>
        <end position="122"/>
    </location>
</feature>
<dbReference type="OrthoDB" id="427480at2759"/>
<proteinExistence type="predicted"/>
<reference evidence="3 4" key="1">
    <citation type="journal article" date="2015" name="Plant Cell">
        <title>Oil accumulation by the oleaginous diatom Fistulifera solaris as revealed by the genome and transcriptome.</title>
        <authorList>
            <person name="Tanaka T."/>
            <person name="Maeda Y."/>
            <person name="Veluchamy A."/>
            <person name="Tanaka M."/>
            <person name="Abida H."/>
            <person name="Marechal E."/>
            <person name="Bowler C."/>
            <person name="Muto M."/>
            <person name="Sunaga Y."/>
            <person name="Tanaka M."/>
            <person name="Yoshino T."/>
            <person name="Taniguchi T."/>
            <person name="Fukuda Y."/>
            <person name="Nemoto M."/>
            <person name="Matsumoto M."/>
            <person name="Wong P.S."/>
            <person name="Aburatani S."/>
            <person name="Fujibuchi W."/>
        </authorList>
    </citation>
    <scope>NUCLEOTIDE SEQUENCE [LARGE SCALE GENOMIC DNA]</scope>
    <source>
        <strain evidence="3 4">JPCC DA0580</strain>
    </source>
</reference>
<keyword evidence="1" id="KW-0472">Membrane</keyword>
<dbReference type="GO" id="GO:0005739">
    <property type="term" value="C:mitochondrion"/>
    <property type="evidence" value="ECO:0007669"/>
    <property type="project" value="TreeGrafter"/>
</dbReference>
<dbReference type="InParanoid" id="A0A1Z5K545"/>
<organism evidence="3 4">
    <name type="scientific">Fistulifera solaris</name>
    <name type="common">Oleaginous diatom</name>
    <dbReference type="NCBI Taxonomy" id="1519565"/>
    <lineage>
        <taxon>Eukaryota</taxon>
        <taxon>Sar</taxon>
        <taxon>Stramenopiles</taxon>
        <taxon>Ochrophyta</taxon>
        <taxon>Bacillariophyta</taxon>
        <taxon>Bacillariophyceae</taxon>
        <taxon>Bacillariophycidae</taxon>
        <taxon>Naviculales</taxon>
        <taxon>Naviculaceae</taxon>
        <taxon>Fistulifera</taxon>
    </lineage>
</organism>